<evidence type="ECO:0000313" key="2">
    <source>
        <dbReference type="EMBL" id="AQS22624.1"/>
    </source>
</evidence>
<feature type="transmembrane region" description="Helical" evidence="1">
    <location>
        <begin position="48"/>
        <end position="67"/>
    </location>
</feature>
<proteinExistence type="evidence at transcript level"/>
<evidence type="ECO:0000256" key="1">
    <source>
        <dbReference type="SAM" id="Phobius"/>
    </source>
</evidence>
<name>A0A1S6GL92_9MAXI</name>
<dbReference type="AlphaFoldDB" id="A0A1S6GL92"/>
<dbReference type="EMBL" id="KY314190">
    <property type="protein sequence ID" value="AQS22624.1"/>
    <property type="molecule type" value="mRNA"/>
</dbReference>
<keyword evidence="1" id="KW-0472">Membrane</keyword>
<protein>
    <submittedName>
        <fullName evidence="2">Uncharacterized protein</fullName>
    </submittedName>
</protein>
<keyword evidence="1" id="KW-1133">Transmembrane helix</keyword>
<sequence>MTVTTEQEIEMMTIDEAEGFGSNMTLDGNFTADNTTSVHLQEESNGSVVVTSFILLTINACLLTAVFKSYAERTIGQRDPTVP</sequence>
<reference evidence="2" key="1">
    <citation type="journal article" date="2017" name="Aquat. Toxicol.">
        <title>Spliced leader-based analyses reveal the effects of polycyclic aromatic hydrocarbons on gene expression in the copepod Pseudodiaptomus poplesia.</title>
        <authorList>
            <person name="Zhuang Y."/>
            <person name="Yang F."/>
            <person name="Xu D."/>
            <person name="Chen H."/>
            <person name="Zhang H."/>
            <person name="Liu G."/>
        </authorList>
    </citation>
    <scope>NUCLEOTIDE SEQUENCE</scope>
</reference>
<accession>A0A1S6GL92</accession>
<organism evidence="2">
    <name type="scientific">Pseudodiaptomus poplesia</name>
    <dbReference type="NCBI Taxonomy" id="213370"/>
    <lineage>
        <taxon>Eukaryota</taxon>
        <taxon>Metazoa</taxon>
        <taxon>Ecdysozoa</taxon>
        <taxon>Arthropoda</taxon>
        <taxon>Crustacea</taxon>
        <taxon>Multicrustacea</taxon>
        <taxon>Hexanauplia</taxon>
        <taxon>Copepoda</taxon>
        <taxon>Calanoida</taxon>
        <taxon>Pseudodiaptomidae</taxon>
        <taxon>Pseudodiaptomus</taxon>
    </lineage>
</organism>
<keyword evidence="1" id="KW-0812">Transmembrane</keyword>